<dbReference type="Proteomes" id="UP001497382">
    <property type="component" value="Unassembled WGS sequence"/>
</dbReference>
<organism evidence="1 2">
    <name type="scientific">Larinioides sclopetarius</name>
    <dbReference type="NCBI Taxonomy" id="280406"/>
    <lineage>
        <taxon>Eukaryota</taxon>
        <taxon>Metazoa</taxon>
        <taxon>Ecdysozoa</taxon>
        <taxon>Arthropoda</taxon>
        <taxon>Chelicerata</taxon>
        <taxon>Arachnida</taxon>
        <taxon>Araneae</taxon>
        <taxon>Araneomorphae</taxon>
        <taxon>Entelegynae</taxon>
        <taxon>Araneoidea</taxon>
        <taxon>Araneidae</taxon>
        <taxon>Larinioides</taxon>
    </lineage>
</organism>
<reference evidence="1 2" key="1">
    <citation type="submission" date="2024-04" db="EMBL/GenBank/DDBJ databases">
        <authorList>
            <person name="Rising A."/>
            <person name="Reimegard J."/>
            <person name="Sonavane S."/>
            <person name="Akerstrom W."/>
            <person name="Nylinder S."/>
            <person name="Hedman E."/>
            <person name="Kallberg Y."/>
        </authorList>
    </citation>
    <scope>NUCLEOTIDE SEQUENCE [LARGE SCALE GENOMIC DNA]</scope>
</reference>
<proteinExistence type="predicted"/>
<evidence type="ECO:0000313" key="1">
    <source>
        <dbReference type="EMBL" id="CAL1281835.1"/>
    </source>
</evidence>
<evidence type="ECO:0000313" key="2">
    <source>
        <dbReference type="Proteomes" id="UP001497382"/>
    </source>
</evidence>
<keyword evidence="2" id="KW-1185">Reference proteome</keyword>
<name>A0AAV2AFA3_9ARAC</name>
<dbReference type="AlphaFoldDB" id="A0AAV2AFA3"/>
<comment type="caution">
    <text evidence="1">The sequence shown here is derived from an EMBL/GenBank/DDBJ whole genome shotgun (WGS) entry which is preliminary data.</text>
</comment>
<dbReference type="EMBL" id="CAXIEN010000149">
    <property type="protein sequence ID" value="CAL1281835.1"/>
    <property type="molecule type" value="Genomic_DNA"/>
</dbReference>
<sequence>MCCAKAIYYALAHLENDRLAINAMRNRRRSALSKRPKKLHHEAGVPVGPCTYTEISIYEEFLNVQVVVISPENLNKVSYRGKDRSRCINLFLHNEHYDVIKSLKGFYGTNHYCKACDTPYMNIEDHRCANA</sequence>
<protein>
    <submittedName>
        <fullName evidence="1">Uncharacterized protein</fullName>
    </submittedName>
</protein>
<accession>A0AAV2AFA3</accession>
<gene>
    <name evidence="1" type="ORF">LARSCL_LOCUS11807</name>
</gene>